<dbReference type="SUPFAM" id="SSF82185">
    <property type="entry name" value="Histone H3 K4-specific methyltransferase SET7/9 N-terminal domain"/>
    <property type="match status" value="2"/>
</dbReference>
<dbReference type="Gene3D" id="1.10.510.10">
    <property type="entry name" value="Transferase(Phosphotransferase) domain 1"/>
    <property type="match status" value="1"/>
</dbReference>
<protein>
    <submittedName>
        <fullName evidence="4">Protein kinase-like domain</fullName>
    </submittedName>
</protein>
<dbReference type="OrthoDB" id="10583748at2759"/>
<dbReference type="SMART" id="SM00698">
    <property type="entry name" value="MORN"/>
    <property type="match status" value="5"/>
</dbReference>
<dbReference type="Proteomes" id="UP000054937">
    <property type="component" value="Unassembled WGS sequence"/>
</dbReference>
<dbReference type="Pfam" id="PF02493">
    <property type="entry name" value="MORN"/>
    <property type="match status" value="5"/>
</dbReference>
<dbReference type="OMA" id="EFAYNTQ"/>
<dbReference type="GO" id="GO:0005524">
    <property type="term" value="F:ATP binding"/>
    <property type="evidence" value="ECO:0007669"/>
    <property type="project" value="InterPro"/>
</dbReference>
<evidence type="ECO:0000313" key="5">
    <source>
        <dbReference type="Proteomes" id="UP000054937"/>
    </source>
</evidence>
<accession>A0A0V0R5K3</accession>
<dbReference type="SMART" id="SM00220">
    <property type="entry name" value="S_TKc"/>
    <property type="match status" value="1"/>
</dbReference>
<dbReference type="Gene3D" id="2.20.110.10">
    <property type="entry name" value="Histone H3 K4-specific methyltransferase SET7/9 N-terminal domain"/>
    <property type="match status" value="3"/>
</dbReference>
<gene>
    <name evidence="4" type="ORF">PPERSA_02623</name>
</gene>
<reference evidence="4 5" key="1">
    <citation type="journal article" date="2015" name="Sci. Rep.">
        <title>Genome of the facultative scuticociliatosis pathogen Pseudocohnilembus persalinus provides insight into its virulence through horizontal gene transfer.</title>
        <authorList>
            <person name="Xiong J."/>
            <person name="Wang G."/>
            <person name="Cheng J."/>
            <person name="Tian M."/>
            <person name="Pan X."/>
            <person name="Warren A."/>
            <person name="Jiang C."/>
            <person name="Yuan D."/>
            <person name="Miao W."/>
        </authorList>
    </citation>
    <scope>NUCLEOTIDE SEQUENCE [LARGE SCALE GENOMIC DNA]</scope>
    <source>
        <strain evidence="4">36N120E</strain>
    </source>
</reference>
<keyword evidence="4" id="KW-0808">Transferase</keyword>
<evidence type="ECO:0000259" key="3">
    <source>
        <dbReference type="PROSITE" id="PS50011"/>
    </source>
</evidence>
<dbReference type="PANTHER" id="PTHR43215:SF14">
    <property type="entry name" value="RADIAL SPOKE HEAD 1 HOMOLOG"/>
    <property type="match status" value="1"/>
</dbReference>
<evidence type="ECO:0000256" key="2">
    <source>
        <dbReference type="SAM" id="MobiDB-lite"/>
    </source>
</evidence>
<sequence length="831" mass="97513">MGVGISTEENKQILQNYIIIEKKQDPKYGEIEIREDQQTGQKIAVKEQIFQNNSEYNNKLKKFEQIKDIQHPNLLNIIQFYQISEDRLCSSVQRIIWAIQYFQRDLATEIIQRRMQKNPFTEDQVFQILSQIIHVLSHLQKQNISHGHIKSSQIIVVGQQDQSDLNPNITPRNNYKNKQINIKIIDPQLSGVIPAYVQLISGQISKQGLYISPKLLDGIQQQNLNVEHNVYKSDVYSLGMVILEMLNQNYLDQCFDYESGEFNYGEFHPLFDEIIKNIQNKNLVSFIQQMIEQDEDLRPDFVNLEQQIQILNLNGGLIQQQSILKQPIYYKNQKIEQDKKLSGIKLSNEQKNQNSPKQQGNLDNNEENIPQTEDKKFVINGFQFNQQQVAQTQKIENNFFSQQQTEREEDKNLQYLQISQQLQNKPKQIEQKQRHEIKQHENFTKEIKEENAEHIITQQTNNSDNNEQYKENLIILEKQQEQKQQLHKRQTSVQKIQNLKLMHHETSSIINKQQIQSENQSNFLQTQKINTINQDNLASQKNQISNNTNSYFSFQNQSSQQQLTNTLTKPDINIKNQTEKMTKQISENNNMKQSEIYHMPDHIKKIVDEYKNKKIVSNLTSNENRQSTQQQNLSIQYSSGIANSYQYQKIMETYEDGSVYDGDKLNGKRHGQGKFFYADGGHYEGQWNQGRMEGFGILYYPSGNLAYEGQWLDDKFNGKGMVFNENTQEINQDFDFRNFDLLGENWIKYEGNFIDDNKQGYGVLYLANGDRFEGQFYQDLVHGEGTYIKENTKQLIQGYWTQNQLVVDDQIGNQQGTIQDFLFQQQQKQNA</sequence>
<dbReference type="InterPro" id="IPR011009">
    <property type="entry name" value="Kinase-like_dom_sf"/>
</dbReference>
<dbReference type="InterPro" id="IPR000719">
    <property type="entry name" value="Prot_kinase_dom"/>
</dbReference>
<name>A0A0V0R5K3_PSEPJ</name>
<feature type="region of interest" description="Disordered" evidence="2">
    <location>
        <begin position="347"/>
        <end position="368"/>
    </location>
</feature>
<dbReference type="InParanoid" id="A0A0V0R5K3"/>
<proteinExistence type="predicted"/>
<dbReference type="AlphaFoldDB" id="A0A0V0R5K3"/>
<keyword evidence="4" id="KW-0418">Kinase</keyword>
<evidence type="ECO:0000256" key="1">
    <source>
        <dbReference type="ARBA" id="ARBA00022737"/>
    </source>
</evidence>
<dbReference type="SUPFAM" id="SSF56112">
    <property type="entry name" value="Protein kinase-like (PK-like)"/>
    <property type="match status" value="1"/>
</dbReference>
<feature type="domain" description="Protein kinase" evidence="3">
    <location>
        <begin position="17"/>
        <end position="310"/>
    </location>
</feature>
<keyword evidence="1" id="KW-0677">Repeat</keyword>
<dbReference type="PANTHER" id="PTHR43215">
    <property type="entry name" value="RADIAL SPOKE HEAD 1 HOMOLOG"/>
    <property type="match status" value="1"/>
</dbReference>
<keyword evidence="5" id="KW-1185">Reference proteome</keyword>
<comment type="caution">
    <text evidence="4">The sequence shown here is derived from an EMBL/GenBank/DDBJ whole genome shotgun (WGS) entry which is preliminary data.</text>
</comment>
<dbReference type="GO" id="GO:0004672">
    <property type="term" value="F:protein kinase activity"/>
    <property type="evidence" value="ECO:0007669"/>
    <property type="project" value="InterPro"/>
</dbReference>
<dbReference type="PROSITE" id="PS50011">
    <property type="entry name" value="PROTEIN_KINASE_DOM"/>
    <property type="match status" value="1"/>
</dbReference>
<dbReference type="EMBL" id="LDAU01000044">
    <property type="protein sequence ID" value="KRX09751.1"/>
    <property type="molecule type" value="Genomic_DNA"/>
</dbReference>
<evidence type="ECO:0000313" key="4">
    <source>
        <dbReference type="EMBL" id="KRX09751.1"/>
    </source>
</evidence>
<dbReference type="InterPro" id="IPR003409">
    <property type="entry name" value="MORN"/>
</dbReference>
<organism evidence="4 5">
    <name type="scientific">Pseudocohnilembus persalinus</name>
    <name type="common">Ciliate</name>
    <dbReference type="NCBI Taxonomy" id="266149"/>
    <lineage>
        <taxon>Eukaryota</taxon>
        <taxon>Sar</taxon>
        <taxon>Alveolata</taxon>
        <taxon>Ciliophora</taxon>
        <taxon>Intramacronucleata</taxon>
        <taxon>Oligohymenophorea</taxon>
        <taxon>Scuticociliatia</taxon>
        <taxon>Philasterida</taxon>
        <taxon>Pseudocohnilembidae</taxon>
        <taxon>Pseudocohnilembus</taxon>
    </lineage>
</organism>